<dbReference type="OrthoDB" id="261587at2"/>
<comment type="caution">
    <text evidence="7">The sequence shown here is derived from an EMBL/GenBank/DDBJ whole genome shotgun (WGS) entry which is preliminary data.</text>
</comment>
<dbReference type="Gene3D" id="1.20.1080.10">
    <property type="entry name" value="Glycerol uptake facilitator protein"/>
    <property type="match status" value="1"/>
</dbReference>
<proteinExistence type="predicted"/>
<evidence type="ECO:0000256" key="2">
    <source>
        <dbReference type="ARBA" id="ARBA00022692"/>
    </source>
</evidence>
<evidence type="ECO:0000256" key="5">
    <source>
        <dbReference type="SAM" id="MobiDB-lite"/>
    </source>
</evidence>
<dbReference type="RefSeq" id="WP_084782300.1">
    <property type="nucleotide sequence ID" value="NZ_JALZ01000007.1"/>
</dbReference>
<dbReference type="STRING" id="1449350.OCH239_19195"/>
<dbReference type="PATRIC" id="fig|1449350.3.peg.1744"/>
<feature type="region of interest" description="Disordered" evidence="5">
    <location>
        <begin position="284"/>
        <end position="311"/>
    </location>
</feature>
<dbReference type="GO" id="GO:0015499">
    <property type="term" value="F:formate transmembrane transporter activity"/>
    <property type="evidence" value="ECO:0007669"/>
    <property type="project" value="TreeGrafter"/>
</dbReference>
<dbReference type="eggNOG" id="COG2116">
    <property type="taxonomic scope" value="Bacteria"/>
</dbReference>
<evidence type="ECO:0000313" key="7">
    <source>
        <dbReference type="EMBL" id="ETX14928.1"/>
    </source>
</evidence>
<evidence type="ECO:0000256" key="4">
    <source>
        <dbReference type="ARBA" id="ARBA00023136"/>
    </source>
</evidence>
<organism evidence="7 8">
    <name type="scientific">Roseivivax halodurans JCM 10272</name>
    <dbReference type="NCBI Taxonomy" id="1449350"/>
    <lineage>
        <taxon>Bacteria</taxon>
        <taxon>Pseudomonadati</taxon>
        <taxon>Pseudomonadota</taxon>
        <taxon>Alphaproteobacteria</taxon>
        <taxon>Rhodobacterales</taxon>
        <taxon>Roseobacteraceae</taxon>
        <taxon>Roseivivax</taxon>
    </lineage>
</organism>
<keyword evidence="3 6" id="KW-1133">Transmembrane helix</keyword>
<dbReference type="InterPro" id="IPR000292">
    <property type="entry name" value="For/NO2_transpt"/>
</dbReference>
<comment type="subcellular location">
    <subcellularLocation>
        <location evidence="1">Membrane</location>
        <topology evidence="1">Multi-pass membrane protein</topology>
    </subcellularLocation>
</comment>
<evidence type="ECO:0000256" key="3">
    <source>
        <dbReference type="ARBA" id="ARBA00022989"/>
    </source>
</evidence>
<dbReference type="AlphaFoldDB" id="X7EIH4"/>
<keyword evidence="4 6" id="KW-0472">Membrane</keyword>
<evidence type="ECO:0000256" key="6">
    <source>
        <dbReference type="SAM" id="Phobius"/>
    </source>
</evidence>
<accession>X7EIH4</accession>
<feature type="transmembrane region" description="Helical" evidence="6">
    <location>
        <begin position="211"/>
        <end position="231"/>
    </location>
</feature>
<feature type="transmembrane region" description="Helical" evidence="6">
    <location>
        <begin position="135"/>
        <end position="155"/>
    </location>
</feature>
<feature type="transmembrane region" description="Helical" evidence="6">
    <location>
        <begin position="251"/>
        <end position="275"/>
    </location>
</feature>
<keyword evidence="8" id="KW-1185">Reference proteome</keyword>
<gene>
    <name evidence="7" type="ORF">OCH239_19195</name>
</gene>
<feature type="transmembrane region" description="Helical" evidence="6">
    <location>
        <begin position="98"/>
        <end position="123"/>
    </location>
</feature>
<feature type="transmembrane region" description="Helical" evidence="6">
    <location>
        <begin position="57"/>
        <end position="78"/>
    </location>
</feature>
<dbReference type="PANTHER" id="PTHR30520:SF2">
    <property type="entry name" value="INNER MEMBRANE PROTEIN YFDC"/>
    <property type="match status" value="1"/>
</dbReference>
<dbReference type="EMBL" id="JALZ01000007">
    <property type="protein sequence ID" value="ETX14928.1"/>
    <property type="molecule type" value="Genomic_DNA"/>
</dbReference>
<dbReference type="PANTHER" id="PTHR30520">
    <property type="entry name" value="FORMATE TRANSPORTER-RELATED"/>
    <property type="match status" value="1"/>
</dbReference>
<evidence type="ECO:0000256" key="1">
    <source>
        <dbReference type="ARBA" id="ARBA00004141"/>
    </source>
</evidence>
<dbReference type="Pfam" id="PF01226">
    <property type="entry name" value="Form_Nir_trans"/>
    <property type="match status" value="1"/>
</dbReference>
<reference evidence="7 8" key="1">
    <citation type="submission" date="2014-01" db="EMBL/GenBank/DDBJ databases">
        <title>Roseivivax halodurans JCM 10272 Genome Sequencing.</title>
        <authorList>
            <person name="Lai Q."/>
            <person name="Li G."/>
            <person name="Shao Z."/>
        </authorList>
    </citation>
    <scope>NUCLEOTIDE SEQUENCE [LARGE SCALE GENOMIC DNA]</scope>
    <source>
        <strain evidence="7 8">JCM 10272</strain>
    </source>
</reference>
<feature type="compositionally biased region" description="Basic and acidic residues" evidence="5">
    <location>
        <begin position="284"/>
        <end position="301"/>
    </location>
</feature>
<protein>
    <submittedName>
        <fullName evidence="7">Transporter (Formate/nitrite transporter family protein)</fullName>
    </submittedName>
</protein>
<dbReference type="GO" id="GO:0005886">
    <property type="term" value="C:plasma membrane"/>
    <property type="evidence" value="ECO:0007669"/>
    <property type="project" value="TreeGrafter"/>
</dbReference>
<dbReference type="InterPro" id="IPR023271">
    <property type="entry name" value="Aquaporin-like"/>
</dbReference>
<keyword evidence="2 6" id="KW-0812">Transmembrane</keyword>
<evidence type="ECO:0000313" key="8">
    <source>
        <dbReference type="Proteomes" id="UP000022447"/>
    </source>
</evidence>
<name>X7EIH4_9RHOB</name>
<sequence length="311" mass="34024">MTDKTSRDLEGDGPHSATYSREEALQIAKHRALAPRAVYEVINLEGREEIKRPLSSLWWSGIAAGVGISSSILAEGILHTIFANHPYQGPIENMGYTIGFILVILGRIQLFTENTITVVLPVLKDKSLSLFGCAARLWAVVFAANLVGTFFVALLTTHGGTVPPEYVEGMKAISHHFSEYTWAEALRYGAPAGFFIAAVVWMLPSSEGFEIFVIFLFTYLIAMGGFTHVVAGSNEAFILWLSGDITAAKCWFGLILPSFVGNVIGGTGLFALLAYGQVKAEIDHQTDAHKEEEKRDRENGTRRNMQGQPGE</sequence>
<feature type="transmembrane region" description="Helical" evidence="6">
    <location>
        <begin position="185"/>
        <end position="204"/>
    </location>
</feature>
<dbReference type="Proteomes" id="UP000022447">
    <property type="component" value="Unassembled WGS sequence"/>
</dbReference>
<feature type="compositionally biased region" description="Polar residues" evidence="5">
    <location>
        <begin position="302"/>
        <end position="311"/>
    </location>
</feature>